<dbReference type="EMBL" id="JAVHNS010000005">
    <property type="protein sequence ID" value="KAK6354472.1"/>
    <property type="molecule type" value="Genomic_DNA"/>
</dbReference>
<keyword evidence="1" id="KW-0732">Signal</keyword>
<evidence type="ECO:0000313" key="2">
    <source>
        <dbReference type="EMBL" id="KAK6354472.1"/>
    </source>
</evidence>
<keyword evidence="3" id="KW-1185">Reference proteome</keyword>
<reference evidence="2 3" key="1">
    <citation type="submission" date="2019-10" db="EMBL/GenBank/DDBJ databases">
        <authorList>
            <person name="Palmer J.M."/>
        </authorList>
    </citation>
    <scope>NUCLEOTIDE SEQUENCE [LARGE SCALE GENOMIC DNA]</scope>
    <source>
        <strain evidence="2 3">TWF730</strain>
    </source>
</reference>
<gene>
    <name evidence="2" type="ORF">TWF730_008872</name>
</gene>
<evidence type="ECO:0000313" key="3">
    <source>
        <dbReference type="Proteomes" id="UP001373714"/>
    </source>
</evidence>
<dbReference type="AlphaFoldDB" id="A0AAV9V3M4"/>
<dbReference type="Proteomes" id="UP001373714">
    <property type="component" value="Unassembled WGS sequence"/>
</dbReference>
<feature type="chain" id="PRO_5043799217" evidence="1">
    <location>
        <begin position="19"/>
        <end position="204"/>
    </location>
</feature>
<evidence type="ECO:0000256" key="1">
    <source>
        <dbReference type="SAM" id="SignalP"/>
    </source>
</evidence>
<comment type="caution">
    <text evidence="2">The sequence shown here is derived from an EMBL/GenBank/DDBJ whole genome shotgun (WGS) entry which is preliminary data.</text>
</comment>
<feature type="signal peptide" evidence="1">
    <location>
        <begin position="1"/>
        <end position="18"/>
    </location>
</feature>
<dbReference type="PANTHER" id="PTHR42047:SF1">
    <property type="entry name" value="PROTEIN, PUTATIVE (AFU_ORTHOLOGUE AFUA_6G03560)-RELATED"/>
    <property type="match status" value="1"/>
</dbReference>
<proteinExistence type="predicted"/>
<dbReference type="InterPro" id="IPR052820">
    <property type="entry name" value="PhiA_domain"/>
</dbReference>
<accession>A0AAV9V3M4</accession>
<protein>
    <submittedName>
        <fullName evidence="2">Uncharacterized protein</fullName>
    </submittedName>
</protein>
<sequence>MVYIKATAILSLLAAASAAPLNELEARAIPKNTAFGFLALRSASPIHFQSLNANGGKIWIGKTTSTYCPRPAAQCPKGKTTSMLFSSSGTVGMNVIVPGGQQLYIGPTGELAYTQAHSAAIPSGSTKNGFKLTETNRQIYLSNGNNDFLACPLTKKTAKTGPWKVFVNVNGKLKDKDVPSGCKTDCLGFSAIGSAVKDAVWQYS</sequence>
<organism evidence="2 3">
    <name type="scientific">Orbilia blumenaviensis</name>
    <dbReference type="NCBI Taxonomy" id="1796055"/>
    <lineage>
        <taxon>Eukaryota</taxon>
        <taxon>Fungi</taxon>
        <taxon>Dikarya</taxon>
        <taxon>Ascomycota</taxon>
        <taxon>Pezizomycotina</taxon>
        <taxon>Orbiliomycetes</taxon>
        <taxon>Orbiliales</taxon>
        <taxon>Orbiliaceae</taxon>
        <taxon>Orbilia</taxon>
    </lineage>
</organism>
<dbReference type="PANTHER" id="PTHR42047">
    <property type="entry name" value="PROTEIN, PUTATIVE (AFU_ORTHOLOGUE AFUA_6G03560)-RELATED"/>
    <property type="match status" value="1"/>
</dbReference>
<name>A0AAV9V3M4_9PEZI</name>